<sequence length="286" mass="31268">MTHALVKKEPDDAPPPDSITIRSGERLGRERRKHVVVQPESVSAVHARTPVAAIAALLAVIFVLCALGLSAVVHSDSNLLNALIAIVGGFGISVVGTFLIVNRLDTKWFDSKFQRASADGDLVLLPTDDDQTARLAYDAARLETPGAWPLIKQLREAVIEREKAEEVMQRAVSLGATPDEAAPEPHDLDSESHERQKESDVVVRSSHLDDAQESYRVARHLYDEAQQSIRNASEELEAHNLDAEAQLAKAQQNDDADAEDALEAGKSADLFEATEELKVILTKKYD</sequence>
<dbReference type="EMBL" id="PVUE01000006">
    <property type="protein sequence ID" value="PRZ42206.1"/>
    <property type="molecule type" value="Genomic_DNA"/>
</dbReference>
<comment type="caution">
    <text evidence="3">The sequence shown here is derived from an EMBL/GenBank/DDBJ whole genome shotgun (WGS) entry which is preliminary data.</text>
</comment>
<feature type="region of interest" description="Disordered" evidence="1">
    <location>
        <begin position="1"/>
        <end position="22"/>
    </location>
</feature>
<keyword evidence="2" id="KW-0812">Transmembrane</keyword>
<protein>
    <submittedName>
        <fullName evidence="3">Uncharacterized protein</fullName>
    </submittedName>
</protein>
<accession>A0A2T1A0S7</accession>
<organism evidence="3 4">
    <name type="scientific">Antricoccus suffuscus</name>
    <dbReference type="NCBI Taxonomy" id="1629062"/>
    <lineage>
        <taxon>Bacteria</taxon>
        <taxon>Bacillati</taxon>
        <taxon>Actinomycetota</taxon>
        <taxon>Actinomycetes</taxon>
        <taxon>Geodermatophilales</taxon>
        <taxon>Antricoccaceae</taxon>
        <taxon>Antricoccus</taxon>
    </lineage>
</organism>
<keyword evidence="2" id="KW-0472">Membrane</keyword>
<feature type="compositionally biased region" description="Basic and acidic residues" evidence="1">
    <location>
        <begin position="183"/>
        <end position="208"/>
    </location>
</feature>
<name>A0A2T1A0S7_9ACTN</name>
<evidence type="ECO:0000313" key="4">
    <source>
        <dbReference type="Proteomes" id="UP000237752"/>
    </source>
</evidence>
<evidence type="ECO:0000256" key="2">
    <source>
        <dbReference type="SAM" id="Phobius"/>
    </source>
</evidence>
<evidence type="ECO:0000313" key="3">
    <source>
        <dbReference type="EMBL" id="PRZ42206.1"/>
    </source>
</evidence>
<proteinExistence type="predicted"/>
<dbReference type="AlphaFoldDB" id="A0A2T1A0S7"/>
<evidence type="ECO:0000256" key="1">
    <source>
        <dbReference type="SAM" id="MobiDB-lite"/>
    </source>
</evidence>
<dbReference type="Proteomes" id="UP000237752">
    <property type="component" value="Unassembled WGS sequence"/>
</dbReference>
<feature type="region of interest" description="Disordered" evidence="1">
    <location>
        <begin position="241"/>
        <end position="263"/>
    </location>
</feature>
<feature type="transmembrane region" description="Helical" evidence="2">
    <location>
        <begin position="51"/>
        <end position="73"/>
    </location>
</feature>
<reference evidence="3 4" key="1">
    <citation type="submission" date="2018-03" db="EMBL/GenBank/DDBJ databases">
        <title>Genomic Encyclopedia of Archaeal and Bacterial Type Strains, Phase II (KMG-II): from individual species to whole genera.</title>
        <authorList>
            <person name="Goeker M."/>
        </authorList>
    </citation>
    <scope>NUCLEOTIDE SEQUENCE [LARGE SCALE GENOMIC DNA]</scope>
    <source>
        <strain evidence="3 4">DSM 100065</strain>
    </source>
</reference>
<feature type="transmembrane region" description="Helical" evidence="2">
    <location>
        <begin position="79"/>
        <end position="101"/>
    </location>
</feature>
<feature type="compositionally biased region" description="Basic and acidic residues" evidence="1">
    <location>
        <begin position="1"/>
        <end position="11"/>
    </location>
</feature>
<keyword evidence="2" id="KW-1133">Transmembrane helix</keyword>
<keyword evidence="4" id="KW-1185">Reference proteome</keyword>
<gene>
    <name evidence="3" type="ORF">CLV47_10677</name>
</gene>
<feature type="region of interest" description="Disordered" evidence="1">
    <location>
        <begin position="174"/>
        <end position="208"/>
    </location>
</feature>